<dbReference type="STRING" id="1314674.A0A0D7BMC7"/>
<dbReference type="PANTHER" id="PTHR43316:SF9">
    <property type="entry name" value="ACID DEHALOGENASE, PUTATIVE (AFU_ORTHOLOGUE AFUA_6G14460)-RELATED"/>
    <property type="match status" value="1"/>
</dbReference>
<protein>
    <submittedName>
        <fullName evidence="2">HAD-like protein</fullName>
    </submittedName>
</protein>
<dbReference type="OrthoDB" id="20198at2759"/>
<dbReference type="SFLD" id="SFLDG01129">
    <property type="entry name" value="C1.5:_HAD__Beta-PGM__Phosphata"/>
    <property type="match status" value="1"/>
</dbReference>
<dbReference type="InterPro" id="IPR036412">
    <property type="entry name" value="HAD-like_sf"/>
</dbReference>
<dbReference type="SFLD" id="SFLDS00003">
    <property type="entry name" value="Haloacid_Dehalogenase"/>
    <property type="match status" value="1"/>
</dbReference>
<dbReference type="Pfam" id="PF00702">
    <property type="entry name" value="Hydrolase"/>
    <property type="match status" value="1"/>
</dbReference>
<dbReference type="GO" id="GO:0016787">
    <property type="term" value="F:hydrolase activity"/>
    <property type="evidence" value="ECO:0007669"/>
    <property type="project" value="UniProtKB-KW"/>
</dbReference>
<gene>
    <name evidence="2" type="ORF">CYLTODRAFT_368803</name>
</gene>
<dbReference type="EMBL" id="KN880451">
    <property type="protein sequence ID" value="KIY71693.1"/>
    <property type="molecule type" value="Genomic_DNA"/>
</dbReference>
<dbReference type="SUPFAM" id="SSF56784">
    <property type="entry name" value="HAD-like"/>
    <property type="match status" value="1"/>
</dbReference>
<dbReference type="AlphaFoldDB" id="A0A0D7BMC7"/>
<keyword evidence="3" id="KW-1185">Reference proteome</keyword>
<reference evidence="2 3" key="1">
    <citation type="journal article" date="2015" name="Fungal Genet. Biol.">
        <title>Evolution of novel wood decay mechanisms in Agaricales revealed by the genome sequences of Fistulina hepatica and Cylindrobasidium torrendii.</title>
        <authorList>
            <person name="Floudas D."/>
            <person name="Held B.W."/>
            <person name="Riley R."/>
            <person name="Nagy L.G."/>
            <person name="Koehler G."/>
            <person name="Ransdell A.S."/>
            <person name="Younus H."/>
            <person name="Chow J."/>
            <person name="Chiniquy J."/>
            <person name="Lipzen A."/>
            <person name="Tritt A."/>
            <person name="Sun H."/>
            <person name="Haridas S."/>
            <person name="LaButti K."/>
            <person name="Ohm R.A."/>
            <person name="Kues U."/>
            <person name="Blanchette R.A."/>
            <person name="Grigoriev I.V."/>
            <person name="Minto R.E."/>
            <person name="Hibbett D.S."/>
        </authorList>
    </citation>
    <scope>NUCLEOTIDE SEQUENCE [LARGE SCALE GENOMIC DNA]</scope>
    <source>
        <strain evidence="2 3">FP15055 ss-10</strain>
    </source>
</reference>
<sequence length="282" mass="30988">MTTSPRLTDYKVLVFDCYGTLVDWETGIYEGLKPLLLRFPGAGWSRGEALEGLERAEKKIQAADPALLYPDVLAKSYLELENELVERFADGNTPSSSSAEDAKAFGASIKNWPLFPDTAAALRELSKTYKLCILSNVDRGSFAHTHAKLSTGDTNALASPFYSPDPAQEWWFPQRIPGADSPFSMILTAEQVKSYKPALPGFLKALEIIRDELIGGEDAVKNTMWVAQSLHHDIEPSHKLGLRSTWINRGGAAMGAEKGPPKYTWTFSSMGAFAEAVKNEKA</sequence>
<organism evidence="2 3">
    <name type="scientific">Cylindrobasidium torrendii FP15055 ss-10</name>
    <dbReference type="NCBI Taxonomy" id="1314674"/>
    <lineage>
        <taxon>Eukaryota</taxon>
        <taxon>Fungi</taxon>
        <taxon>Dikarya</taxon>
        <taxon>Basidiomycota</taxon>
        <taxon>Agaricomycotina</taxon>
        <taxon>Agaricomycetes</taxon>
        <taxon>Agaricomycetidae</taxon>
        <taxon>Agaricales</taxon>
        <taxon>Marasmiineae</taxon>
        <taxon>Physalacriaceae</taxon>
        <taxon>Cylindrobasidium</taxon>
    </lineage>
</organism>
<dbReference type="Gene3D" id="3.40.50.1000">
    <property type="entry name" value="HAD superfamily/HAD-like"/>
    <property type="match status" value="1"/>
</dbReference>
<accession>A0A0D7BMC7</accession>
<evidence type="ECO:0000313" key="2">
    <source>
        <dbReference type="EMBL" id="KIY71693.1"/>
    </source>
</evidence>
<dbReference type="PANTHER" id="PTHR43316">
    <property type="entry name" value="HYDROLASE, HALOACID DELAHOGENASE-RELATED"/>
    <property type="match status" value="1"/>
</dbReference>
<dbReference type="InterPro" id="IPR051540">
    <property type="entry name" value="S-2-haloacid_dehalogenase"/>
</dbReference>
<dbReference type="InterPro" id="IPR023214">
    <property type="entry name" value="HAD_sf"/>
</dbReference>
<evidence type="ECO:0000313" key="3">
    <source>
        <dbReference type="Proteomes" id="UP000054007"/>
    </source>
</evidence>
<dbReference type="Gene3D" id="1.10.150.750">
    <property type="match status" value="1"/>
</dbReference>
<dbReference type="Proteomes" id="UP000054007">
    <property type="component" value="Unassembled WGS sequence"/>
</dbReference>
<proteinExistence type="predicted"/>
<keyword evidence="1" id="KW-0378">Hydrolase</keyword>
<evidence type="ECO:0000256" key="1">
    <source>
        <dbReference type="ARBA" id="ARBA00022801"/>
    </source>
</evidence>
<name>A0A0D7BMC7_9AGAR</name>